<dbReference type="InterPro" id="IPR005804">
    <property type="entry name" value="FA_desaturase_dom"/>
</dbReference>
<proteinExistence type="predicted"/>
<evidence type="ECO:0000313" key="4">
    <source>
        <dbReference type="Proteomes" id="UP000886523"/>
    </source>
</evidence>
<name>A0A9P6AIW6_9AGAM</name>
<dbReference type="PANTHER" id="PTHR32100">
    <property type="entry name" value="OMEGA-6 FATTY ACID DESATURASE, CHLOROPLASTIC"/>
    <property type="match status" value="1"/>
</dbReference>
<accession>A0A9P6AIW6</accession>
<feature type="domain" description="Fatty acid desaturase" evidence="2">
    <location>
        <begin position="93"/>
        <end position="366"/>
    </location>
</feature>
<feature type="transmembrane region" description="Helical" evidence="1">
    <location>
        <begin position="58"/>
        <end position="79"/>
    </location>
</feature>
<gene>
    <name evidence="3" type="ORF">BS47DRAFT_1352635</name>
</gene>
<dbReference type="InterPro" id="IPR012171">
    <property type="entry name" value="Fatty_acid_desaturase"/>
</dbReference>
<evidence type="ECO:0000313" key="3">
    <source>
        <dbReference type="EMBL" id="KAF9506561.1"/>
    </source>
</evidence>
<protein>
    <recommendedName>
        <fullName evidence="2">Fatty acid desaturase domain-containing protein</fullName>
    </recommendedName>
</protein>
<sequence>MSTLKQYNPFYDGPEYKARIRKDYHIPEVTLKQIHEAIPKDAYEKNTLKGLSYVARDIFFAFLFYKMATYIDPFVASLAPYGGYTQTGVKWTLWATYWHLAGVAWAGMWTLGHEAGHGVLANESWINHTVGFTLHSFLFVPYYAWRHSHHLHHKSTGSVERDENFVPSTRSDLKLRDVQTVTKQDYREMFEETPLFTLVRILFMQAVGMQAYFAYNALGSPMYPAWTNHYSPNSALFKKEQRWQIVLSDIGLFAMGIVVTYWIRLTSLGTVVKYYTIPYLLANHWIVMLTYLHHTDPTMPHFRKDAWTFVRGAITTIDRPLLGPLGRFFLHNVSHDHVAHHLASSIPHYNGERVTEAIKKVLGDDYNYDSSNTFRALYRSFSECLFVEDTGDVVFYNDKSGLPQRKLEGTEWPPAPRD</sequence>
<evidence type="ECO:0000259" key="2">
    <source>
        <dbReference type="Pfam" id="PF00487"/>
    </source>
</evidence>
<keyword evidence="1" id="KW-1133">Transmembrane helix</keyword>
<comment type="caution">
    <text evidence="3">The sequence shown here is derived from an EMBL/GenBank/DDBJ whole genome shotgun (WGS) entry which is preliminary data.</text>
</comment>
<feature type="transmembrane region" description="Helical" evidence="1">
    <location>
        <begin position="91"/>
        <end position="112"/>
    </location>
</feature>
<keyword evidence="1" id="KW-0812">Transmembrane</keyword>
<organism evidence="3 4">
    <name type="scientific">Hydnum rufescens UP504</name>
    <dbReference type="NCBI Taxonomy" id="1448309"/>
    <lineage>
        <taxon>Eukaryota</taxon>
        <taxon>Fungi</taxon>
        <taxon>Dikarya</taxon>
        <taxon>Basidiomycota</taxon>
        <taxon>Agaricomycotina</taxon>
        <taxon>Agaricomycetes</taxon>
        <taxon>Cantharellales</taxon>
        <taxon>Hydnaceae</taxon>
        <taxon>Hydnum</taxon>
    </lineage>
</organism>
<keyword evidence="1" id="KW-0472">Membrane</keyword>
<feature type="transmembrane region" description="Helical" evidence="1">
    <location>
        <begin position="245"/>
        <end position="263"/>
    </location>
</feature>
<dbReference type="AlphaFoldDB" id="A0A9P6AIW6"/>
<dbReference type="CDD" id="cd03507">
    <property type="entry name" value="Delta12-FADS-like"/>
    <property type="match status" value="1"/>
</dbReference>
<dbReference type="Pfam" id="PF00487">
    <property type="entry name" value="FA_desaturase"/>
    <property type="match status" value="1"/>
</dbReference>
<dbReference type="GO" id="GO:0006629">
    <property type="term" value="P:lipid metabolic process"/>
    <property type="evidence" value="ECO:0007669"/>
    <property type="project" value="InterPro"/>
</dbReference>
<feature type="transmembrane region" description="Helical" evidence="1">
    <location>
        <begin position="124"/>
        <end position="145"/>
    </location>
</feature>
<keyword evidence="4" id="KW-1185">Reference proteome</keyword>
<dbReference type="GO" id="GO:0016491">
    <property type="term" value="F:oxidoreductase activity"/>
    <property type="evidence" value="ECO:0007669"/>
    <property type="project" value="InterPro"/>
</dbReference>
<reference evidence="3" key="1">
    <citation type="journal article" date="2020" name="Nat. Commun.">
        <title>Large-scale genome sequencing of mycorrhizal fungi provides insights into the early evolution of symbiotic traits.</title>
        <authorList>
            <person name="Miyauchi S."/>
            <person name="Kiss E."/>
            <person name="Kuo A."/>
            <person name="Drula E."/>
            <person name="Kohler A."/>
            <person name="Sanchez-Garcia M."/>
            <person name="Morin E."/>
            <person name="Andreopoulos B."/>
            <person name="Barry K.W."/>
            <person name="Bonito G."/>
            <person name="Buee M."/>
            <person name="Carver A."/>
            <person name="Chen C."/>
            <person name="Cichocki N."/>
            <person name="Clum A."/>
            <person name="Culley D."/>
            <person name="Crous P.W."/>
            <person name="Fauchery L."/>
            <person name="Girlanda M."/>
            <person name="Hayes R.D."/>
            <person name="Keri Z."/>
            <person name="LaButti K."/>
            <person name="Lipzen A."/>
            <person name="Lombard V."/>
            <person name="Magnuson J."/>
            <person name="Maillard F."/>
            <person name="Murat C."/>
            <person name="Nolan M."/>
            <person name="Ohm R.A."/>
            <person name="Pangilinan J."/>
            <person name="Pereira M.F."/>
            <person name="Perotto S."/>
            <person name="Peter M."/>
            <person name="Pfister S."/>
            <person name="Riley R."/>
            <person name="Sitrit Y."/>
            <person name="Stielow J.B."/>
            <person name="Szollosi G."/>
            <person name="Zifcakova L."/>
            <person name="Stursova M."/>
            <person name="Spatafora J.W."/>
            <person name="Tedersoo L."/>
            <person name="Vaario L.M."/>
            <person name="Yamada A."/>
            <person name="Yan M."/>
            <person name="Wang P."/>
            <person name="Xu J."/>
            <person name="Bruns T."/>
            <person name="Baldrian P."/>
            <person name="Vilgalys R."/>
            <person name="Dunand C."/>
            <person name="Henrissat B."/>
            <person name="Grigoriev I.V."/>
            <person name="Hibbett D."/>
            <person name="Nagy L.G."/>
            <person name="Martin F.M."/>
        </authorList>
    </citation>
    <scope>NUCLEOTIDE SEQUENCE</scope>
    <source>
        <strain evidence="3">UP504</strain>
    </source>
</reference>
<dbReference type="Proteomes" id="UP000886523">
    <property type="component" value="Unassembled WGS sequence"/>
</dbReference>
<dbReference type="EMBL" id="MU129107">
    <property type="protein sequence ID" value="KAF9506561.1"/>
    <property type="molecule type" value="Genomic_DNA"/>
</dbReference>
<dbReference type="OrthoDB" id="1461976at2759"/>
<evidence type="ECO:0000256" key="1">
    <source>
        <dbReference type="SAM" id="Phobius"/>
    </source>
</evidence>